<dbReference type="GO" id="GO:0007018">
    <property type="term" value="P:microtubule-based movement"/>
    <property type="evidence" value="ECO:0007669"/>
    <property type="project" value="InterPro"/>
</dbReference>
<evidence type="ECO:0000256" key="11">
    <source>
        <dbReference type="RuleBase" id="RU000394"/>
    </source>
</evidence>
<evidence type="ECO:0000259" key="14">
    <source>
        <dbReference type="PROSITE" id="PS50067"/>
    </source>
</evidence>
<dbReference type="OrthoDB" id="3176171at2759"/>
<dbReference type="PRINTS" id="PR00380">
    <property type="entry name" value="KINESINHEAVY"/>
</dbReference>
<feature type="domain" description="Kinesin motor" evidence="14">
    <location>
        <begin position="1"/>
        <end position="298"/>
    </location>
</feature>
<dbReference type="Proteomes" id="UP000241769">
    <property type="component" value="Unassembled WGS sequence"/>
</dbReference>
<gene>
    <name evidence="15" type="ORF">PROFUN_12421</name>
</gene>
<evidence type="ECO:0000256" key="12">
    <source>
        <dbReference type="SAM" id="Coils"/>
    </source>
</evidence>
<keyword evidence="2" id="KW-0813">Transport</keyword>
<dbReference type="GO" id="GO:0008017">
    <property type="term" value="F:microtubule binding"/>
    <property type="evidence" value="ECO:0007669"/>
    <property type="project" value="InterPro"/>
</dbReference>
<keyword evidence="9" id="KW-0206">Cytoskeleton</keyword>
<keyword evidence="7 12" id="KW-0175">Coiled coil</keyword>
<organism evidence="15 16">
    <name type="scientific">Planoprotostelium fungivorum</name>
    <dbReference type="NCBI Taxonomy" id="1890364"/>
    <lineage>
        <taxon>Eukaryota</taxon>
        <taxon>Amoebozoa</taxon>
        <taxon>Evosea</taxon>
        <taxon>Variosea</taxon>
        <taxon>Cavosteliida</taxon>
        <taxon>Cavosteliaceae</taxon>
        <taxon>Planoprotostelium</taxon>
    </lineage>
</organism>
<dbReference type="InterPro" id="IPR001752">
    <property type="entry name" value="Kinesin_motor_dom"/>
</dbReference>
<keyword evidence="4 11" id="KW-0493">Microtubule</keyword>
<sequence length="691" mass="78552">MDLKMGQINVLNPAEPKEPKKSFTFDMIYNWECTQRMIYDETAAPMVNAVLEGFNGTGKTFTMQGVEEVKELRGIIPNSFEHIFDNISLSTGKEYLVRASYLEIYNENIRDLLSKNPDTRLDLKEHPDKGVYVKDLSEIVVSSVSEIDAVMQQGSKNRSVGFTLMNAGSSRSHSIFTITIESSTPNPQGGDPLIRAGRLNLVDLAGSERQGKTGAEGLRLVEATKINLSLTALGNVMSALVEGKSKHIPYRDSKLTRLLQDSLGGNAKTSMIANLGPADYNYDETIGTLRWANRAKNIKNKPKVNEDPKDAMLRQLQEELEKLKAAIANGGVRQSIPGSPSGGSVNSPKVVIRRIVKQTGIDADSLEKLKSQKDSEIQSALQEKGIVEEERERIVAELRQVQQKTLRDQEEHAMLQKKIALVQNKLISGNLQDEAQKQEAEIRRRRAELEKKQLEKKHLERELAEKQAEQDKMEEKFTSLTQEVEEKTKKLKKLWTKFEESKNEIRDQNREFATEREDLLDNIRELTVQLKLKNLMIDSFIPEEEVKSIEQRAEWNEEMETWVLSHKKYLSNKGFKRPVSAIGLKRPVAEVARSAGVSNPRYRPENIVQFELEMPDRTTLDYESAEPRIKATIQAALTEEEDVIVEAQDETEEKVQLEFRIDEQFTSSRKEEQTSQCDEEEQRKRNIFASG</sequence>
<evidence type="ECO:0000256" key="5">
    <source>
        <dbReference type="ARBA" id="ARBA00022741"/>
    </source>
</evidence>
<feature type="compositionally biased region" description="Basic and acidic residues" evidence="13">
    <location>
        <begin position="663"/>
        <end position="673"/>
    </location>
</feature>
<evidence type="ECO:0000313" key="15">
    <source>
        <dbReference type="EMBL" id="PRP79280.1"/>
    </source>
</evidence>
<accession>A0A2P6N5Q5</accession>
<dbReference type="EMBL" id="MDYQ01000189">
    <property type="protein sequence ID" value="PRP79280.1"/>
    <property type="molecule type" value="Genomic_DNA"/>
</dbReference>
<dbReference type="AlphaFoldDB" id="A0A2P6N5Q5"/>
<dbReference type="GO" id="GO:0005524">
    <property type="term" value="F:ATP binding"/>
    <property type="evidence" value="ECO:0007669"/>
    <property type="project" value="UniProtKB-KW"/>
</dbReference>
<evidence type="ECO:0000256" key="4">
    <source>
        <dbReference type="ARBA" id="ARBA00022701"/>
    </source>
</evidence>
<keyword evidence="5 11" id="KW-0547">Nucleotide-binding</keyword>
<dbReference type="Pfam" id="PF00225">
    <property type="entry name" value="Kinesin"/>
    <property type="match status" value="1"/>
</dbReference>
<dbReference type="FunFam" id="3.40.850.10:FF:000082">
    <property type="entry name" value="OSM3-like kinesin"/>
    <property type="match status" value="1"/>
</dbReference>
<proteinExistence type="inferred from homology"/>
<dbReference type="SUPFAM" id="SSF52540">
    <property type="entry name" value="P-loop containing nucleoside triphosphate hydrolases"/>
    <property type="match status" value="1"/>
</dbReference>
<feature type="region of interest" description="Disordered" evidence="13">
    <location>
        <begin position="663"/>
        <end position="691"/>
    </location>
</feature>
<dbReference type="GO" id="GO:0005874">
    <property type="term" value="C:microtubule"/>
    <property type="evidence" value="ECO:0007669"/>
    <property type="project" value="UniProtKB-KW"/>
</dbReference>
<dbReference type="SMART" id="SM00129">
    <property type="entry name" value="KISc"/>
    <property type="match status" value="1"/>
</dbReference>
<dbReference type="PANTHER" id="PTHR47969">
    <property type="entry name" value="CHROMOSOME-ASSOCIATED KINESIN KIF4A-RELATED"/>
    <property type="match status" value="1"/>
</dbReference>
<dbReference type="InParanoid" id="A0A2P6N5Q5"/>
<evidence type="ECO:0000256" key="1">
    <source>
        <dbReference type="ARBA" id="ARBA00004245"/>
    </source>
</evidence>
<comment type="caution">
    <text evidence="10">Lacks conserved residue(s) required for the propagation of feature annotation.</text>
</comment>
<evidence type="ECO:0000256" key="9">
    <source>
        <dbReference type="ARBA" id="ARBA00023212"/>
    </source>
</evidence>
<comment type="similarity">
    <text evidence="10 11">Belongs to the TRAFAC class myosin-kinesin ATPase superfamily. Kinesin family.</text>
</comment>
<keyword evidence="8 11" id="KW-0505">Motor protein</keyword>
<dbReference type="PROSITE" id="PS00411">
    <property type="entry name" value="KINESIN_MOTOR_1"/>
    <property type="match status" value="1"/>
</dbReference>
<evidence type="ECO:0000313" key="16">
    <source>
        <dbReference type="Proteomes" id="UP000241769"/>
    </source>
</evidence>
<dbReference type="InterPro" id="IPR027417">
    <property type="entry name" value="P-loop_NTPase"/>
</dbReference>
<evidence type="ECO:0000256" key="8">
    <source>
        <dbReference type="ARBA" id="ARBA00023175"/>
    </source>
</evidence>
<evidence type="ECO:0000256" key="7">
    <source>
        <dbReference type="ARBA" id="ARBA00023054"/>
    </source>
</evidence>
<feature type="coiled-coil region" evidence="12">
    <location>
        <begin position="363"/>
        <end position="404"/>
    </location>
</feature>
<dbReference type="STRING" id="1890364.A0A2P6N5Q5"/>
<protein>
    <recommendedName>
        <fullName evidence="11">Kinesin-like protein</fullName>
    </recommendedName>
</protein>
<name>A0A2P6N5Q5_9EUKA</name>
<evidence type="ECO:0000256" key="2">
    <source>
        <dbReference type="ARBA" id="ARBA00022448"/>
    </source>
</evidence>
<dbReference type="GO" id="GO:0003777">
    <property type="term" value="F:microtubule motor activity"/>
    <property type="evidence" value="ECO:0007669"/>
    <property type="project" value="InterPro"/>
</dbReference>
<dbReference type="PROSITE" id="PS50067">
    <property type="entry name" value="KINESIN_MOTOR_2"/>
    <property type="match status" value="1"/>
</dbReference>
<evidence type="ECO:0000256" key="6">
    <source>
        <dbReference type="ARBA" id="ARBA00022840"/>
    </source>
</evidence>
<dbReference type="PANTHER" id="PTHR47969:SF21">
    <property type="entry name" value="KINESIN-LIKE PROTEIN"/>
    <property type="match status" value="1"/>
</dbReference>
<evidence type="ECO:0000256" key="13">
    <source>
        <dbReference type="SAM" id="MobiDB-lite"/>
    </source>
</evidence>
<dbReference type="InterPro" id="IPR019821">
    <property type="entry name" value="Kinesin_motor_CS"/>
</dbReference>
<evidence type="ECO:0000256" key="10">
    <source>
        <dbReference type="PROSITE-ProRule" id="PRU00283"/>
    </source>
</evidence>
<keyword evidence="16" id="KW-1185">Reference proteome</keyword>
<keyword evidence="3" id="KW-0963">Cytoplasm</keyword>
<comment type="caution">
    <text evidence="15">The sequence shown here is derived from an EMBL/GenBank/DDBJ whole genome shotgun (WGS) entry which is preliminary data.</text>
</comment>
<feature type="coiled-coil region" evidence="12">
    <location>
        <begin position="428"/>
        <end position="529"/>
    </location>
</feature>
<dbReference type="InterPro" id="IPR036961">
    <property type="entry name" value="Kinesin_motor_dom_sf"/>
</dbReference>
<evidence type="ECO:0000256" key="3">
    <source>
        <dbReference type="ARBA" id="ARBA00022490"/>
    </source>
</evidence>
<comment type="subcellular location">
    <subcellularLocation>
        <location evidence="1">Cytoplasm</location>
        <location evidence="1">Cytoskeleton</location>
    </subcellularLocation>
</comment>
<dbReference type="InterPro" id="IPR027640">
    <property type="entry name" value="Kinesin-like_fam"/>
</dbReference>
<dbReference type="Gene3D" id="3.40.850.10">
    <property type="entry name" value="Kinesin motor domain"/>
    <property type="match status" value="1"/>
</dbReference>
<keyword evidence="6 11" id="KW-0067">ATP-binding</keyword>
<reference evidence="15 16" key="1">
    <citation type="journal article" date="2018" name="Genome Biol. Evol.">
        <title>Multiple Roots of Fruiting Body Formation in Amoebozoa.</title>
        <authorList>
            <person name="Hillmann F."/>
            <person name="Forbes G."/>
            <person name="Novohradska S."/>
            <person name="Ferling I."/>
            <person name="Riege K."/>
            <person name="Groth M."/>
            <person name="Westermann M."/>
            <person name="Marz M."/>
            <person name="Spaller T."/>
            <person name="Winckler T."/>
            <person name="Schaap P."/>
            <person name="Glockner G."/>
        </authorList>
    </citation>
    <scope>NUCLEOTIDE SEQUENCE [LARGE SCALE GENOMIC DNA]</scope>
    <source>
        <strain evidence="15 16">Jena</strain>
    </source>
</reference>